<dbReference type="Proteomes" id="UP000501690">
    <property type="component" value="Linkage Group LG5"/>
</dbReference>
<sequence>MAASELACARMAAKEGLHCTSARLSELRRRLSENSGNVFSLRDVYKRQGENGSI</sequence>
<evidence type="ECO:0000313" key="1">
    <source>
        <dbReference type="EMBL" id="QCD94370.1"/>
    </source>
</evidence>
<dbReference type="AlphaFoldDB" id="A0A4D6M0I1"/>
<proteinExistence type="predicted"/>
<evidence type="ECO:0000313" key="2">
    <source>
        <dbReference type="Proteomes" id="UP000501690"/>
    </source>
</evidence>
<name>A0A4D6M0I1_VIGUN</name>
<organism evidence="1 2">
    <name type="scientific">Vigna unguiculata</name>
    <name type="common">Cowpea</name>
    <dbReference type="NCBI Taxonomy" id="3917"/>
    <lineage>
        <taxon>Eukaryota</taxon>
        <taxon>Viridiplantae</taxon>
        <taxon>Streptophyta</taxon>
        <taxon>Embryophyta</taxon>
        <taxon>Tracheophyta</taxon>
        <taxon>Spermatophyta</taxon>
        <taxon>Magnoliopsida</taxon>
        <taxon>eudicotyledons</taxon>
        <taxon>Gunneridae</taxon>
        <taxon>Pentapetalae</taxon>
        <taxon>rosids</taxon>
        <taxon>fabids</taxon>
        <taxon>Fabales</taxon>
        <taxon>Fabaceae</taxon>
        <taxon>Papilionoideae</taxon>
        <taxon>50 kb inversion clade</taxon>
        <taxon>NPAAA clade</taxon>
        <taxon>indigoferoid/millettioid clade</taxon>
        <taxon>Phaseoleae</taxon>
        <taxon>Vigna</taxon>
    </lineage>
</organism>
<dbReference type="EMBL" id="CP039349">
    <property type="protein sequence ID" value="QCD94370.1"/>
    <property type="molecule type" value="Genomic_DNA"/>
</dbReference>
<accession>A0A4D6M0I1</accession>
<keyword evidence="2" id="KW-1185">Reference proteome</keyword>
<gene>
    <name evidence="1" type="ORF">DEO72_LG5g2453</name>
</gene>
<reference evidence="1 2" key="1">
    <citation type="submission" date="2019-04" db="EMBL/GenBank/DDBJ databases">
        <title>An improved genome assembly and genetic linkage map for asparagus bean, Vigna unguiculata ssp. sesquipedialis.</title>
        <authorList>
            <person name="Xia Q."/>
            <person name="Zhang R."/>
            <person name="Dong Y."/>
        </authorList>
    </citation>
    <scope>NUCLEOTIDE SEQUENCE [LARGE SCALE GENOMIC DNA]</scope>
    <source>
        <tissue evidence="1">Leaf</tissue>
    </source>
</reference>
<protein>
    <submittedName>
        <fullName evidence="1">Uncharacterized protein</fullName>
    </submittedName>
</protein>